<evidence type="ECO:0000313" key="2">
    <source>
        <dbReference type="Proteomes" id="UP001334248"/>
    </source>
</evidence>
<dbReference type="RefSeq" id="XP_064731991.1">
    <property type="nucleotide sequence ID" value="XM_064871611.1"/>
</dbReference>
<dbReference type="InterPro" id="IPR052036">
    <property type="entry name" value="Hydrolase/PRTase-associated"/>
</dbReference>
<name>A0ABR0RTI0_9EURO</name>
<dbReference type="Gene3D" id="3.30.1870.10">
    <property type="entry name" value="EreA-like, domain 2"/>
    <property type="match status" value="1"/>
</dbReference>
<dbReference type="InterPro" id="IPR007815">
    <property type="entry name" value="Emycin_Estase"/>
</dbReference>
<evidence type="ECO:0000313" key="1">
    <source>
        <dbReference type="EMBL" id="KAK5943901.1"/>
    </source>
</evidence>
<accession>A0ABR0RTI0</accession>
<dbReference type="Gene3D" id="3.40.1660.10">
    <property type="entry name" value="EreA-like (biosynthetic domain)"/>
    <property type="match status" value="1"/>
</dbReference>
<sequence>MGRSTPEMVREAAQTLPDIDDEAFGAKFDTFGSSKVVLIGDASHGTSEFYRARAAITKRLIEKHGFNTVAIEADWPDAKVVDRYVRHMPARTQIPEEDLDVFGHFPRWMWRNKETQGFVNWLRKHNAQLAPEQRTSFAGLDLYSMGKSMRAVLGYLDRVSPEFAKTARKRYSCLEPWSDDPAKYGRQAFLKGAAPCEKGVVTVLKDLLEKRLEFAKRDGDDFFDAEMNAMLVRDAESYYRSMYYGSDESWNQRDTHFYHTLLRLMQVRKDAKAVVWAHNSHVGDARHTGKGESRNELNVGQLCKEQWGASCSIIGCGTHTGTVAAADEWGDPMTVMNVNPSRSDSIERVMHDSGVPSFMLDLRKGHINQELRDALLQPKLQRFIGVIYRPATERWSHYVKAVLPKQYDCFVWFDKTRAVESFETAQPDEPPAARETYPFGL</sequence>
<dbReference type="SUPFAM" id="SSF159501">
    <property type="entry name" value="EreA/ChaN-like"/>
    <property type="match status" value="1"/>
</dbReference>
<dbReference type="PANTHER" id="PTHR31299">
    <property type="entry name" value="ESTERASE, PUTATIVE (AFU_ORTHOLOGUE AFUA_1G05850)-RELATED"/>
    <property type="match status" value="1"/>
</dbReference>
<dbReference type="GeneID" id="89996631"/>
<dbReference type="EMBL" id="JAVHJV010000003">
    <property type="protein sequence ID" value="KAK5943901.1"/>
    <property type="molecule type" value="Genomic_DNA"/>
</dbReference>
<evidence type="ECO:0008006" key="3">
    <source>
        <dbReference type="Google" id="ProtNLM"/>
    </source>
</evidence>
<dbReference type="Proteomes" id="UP001334248">
    <property type="component" value="Unassembled WGS sequence"/>
</dbReference>
<dbReference type="Pfam" id="PF05139">
    <property type="entry name" value="Erythro_esteras"/>
    <property type="match status" value="1"/>
</dbReference>
<dbReference type="CDD" id="cd14728">
    <property type="entry name" value="Ere-like"/>
    <property type="match status" value="1"/>
</dbReference>
<dbReference type="PIRSF" id="PIRSF036794">
    <property type="entry name" value="UCP_erythr_ester"/>
    <property type="match status" value="1"/>
</dbReference>
<reference evidence="1 2" key="1">
    <citation type="journal article" date="2023" name="Res Sq">
        <title>Genomic and morphological characterization of Knufia obscura isolated from the Mars 2020 spacecraft assembly facility.</title>
        <authorList>
            <person name="Chander A.M."/>
            <person name="Teixeira M.M."/>
            <person name="Singh N.K."/>
            <person name="Williams M.P."/>
            <person name="Parker C.W."/>
            <person name="Leo P."/>
            <person name="Stajich J.E."/>
            <person name="Torok T."/>
            <person name="Tighe S."/>
            <person name="Mason C.E."/>
            <person name="Venkateswaran K."/>
        </authorList>
    </citation>
    <scope>NUCLEOTIDE SEQUENCE [LARGE SCALE GENOMIC DNA]</scope>
    <source>
        <strain evidence="1 2">CCFEE 5817</strain>
    </source>
</reference>
<dbReference type="InterPro" id="IPR014622">
    <property type="entry name" value="UCP036794_erythomycin"/>
</dbReference>
<dbReference type="PANTHER" id="PTHR31299:SF0">
    <property type="entry name" value="ESTERASE, PUTATIVE (AFU_ORTHOLOGUE AFUA_1G05850)-RELATED"/>
    <property type="match status" value="1"/>
</dbReference>
<proteinExistence type="predicted"/>
<protein>
    <recommendedName>
        <fullName evidence="3">Erythromycin esterase</fullName>
    </recommendedName>
</protein>
<keyword evidence="2" id="KW-1185">Reference proteome</keyword>
<comment type="caution">
    <text evidence="1">The sequence shown here is derived from an EMBL/GenBank/DDBJ whole genome shotgun (WGS) entry which is preliminary data.</text>
</comment>
<gene>
    <name evidence="1" type="ORF">PMZ80_003182</name>
</gene>
<organism evidence="1 2">
    <name type="scientific">Knufia obscura</name>
    <dbReference type="NCBI Taxonomy" id="1635080"/>
    <lineage>
        <taxon>Eukaryota</taxon>
        <taxon>Fungi</taxon>
        <taxon>Dikarya</taxon>
        <taxon>Ascomycota</taxon>
        <taxon>Pezizomycotina</taxon>
        <taxon>Eurotiomycetes</taxon>
        <taxon>Chaetothyriomycetidae</taxon>
        <taxon>Chaetothyriales</taxon>
        <taxon>Trichomeriaceae</taxon>
        <taxon>Knufia</taxon>
    </lineage>
</organism>